<evidence type="ECO:0000256" key="9">
    <source>
        <dbReference type="ARBA" id="ARBA00023268"/>
    </source>
</evidence>
<evidence type="ECO:0000256" key="1">
    <source>
        <dbReference type="ARBA" id="ARBA00004123"/>
    </source>
</evidence>
<gene>
    <name evidence="16" type="primary">OGG1</name>
    <name evidence="16" type="ORF">IWQ62_004742</name>
</gene>
<dbReference type="InterPro" id="IPR023170">
    <property type="entry name" value="HhH_base_excis_C"/>
</dbReference>
<keyword evidence="9" id="KW-0511">Multifunctional enzyme</keyword>
<evidence type="ECO:0000256" key="4">
    <source>
        <dbReference type="ARBA" id="ARBA00022763"/>
    </source>
</evidence>
<name>A0A9W8ASB5_9FUNG</name>
<feature type="non-terminal residue" evidence="16">
    <location>
        <position position="1"/>
    </location>
</feature>
<dbReference type="EC" id="4.2.99.18" evidence="3"/>
<evidence type="ECO:0000256" key="14">
    <source>
        <dbReference type="SAM" id="MobiDB-lite"/>
    </source>
</evidence>
<evidence type="ECO:0000256" key="2">
    <source>
        <dbReference type="ARBA" id="ARBA00010679"/>
    </source>
</evidence>
<dbReference type="Proteomes" id="UP001150925">
    <property type="component" value="Unassembled WGS sequence"/>
</dbReference>
<dbReference type="CDD" id="cd00056">
    <property type="entry name" value="ENDO3c"/>
    <property type="match status" value="1"/>
</dbReference>
<dbReference type="SMART" id="SM00478">
    <property type="entry name" value="ENDO3c"/>
    <property type="match status" value="1"/>
</dbReference>
<evidence type="ECO:0000256" key="7">
    <source>
        <dbReference type="ARBA" id="ARBA00023239"/>
    </source>
</evidence>
<dbReference type="PANTHER" id="PTHR10242">
    <property type="entry name" value="8-OXOGUANINE DNA GLYCOSYLASE"/>
    <property type="match status" value="1"/>
</dbReference>
<evidence type="ECO:0000313" key="16">
    <source>
        <dbReference type="EMBL" id="KAJ1959109.1"/>
    </source>
</evidence>
<dbReference type="GO" id="GO:0006285">
    <property type="term" value="P:base-excision repair, AP site formation"/>
    <property type="evidence" value="ECO:0007669"/>
    <property type="project" value="TreeGrafter"/>
</dbReference>
<dbReference type="GO" id="GO:0006289">
    <property type="term" value="P:nucleotide-excision repair"/>
    <property type="evidence" value="ECO:0007669"/>
    <property type="project" value="InterPro"/>
</dbReference>
<feature type="compositionally biased region" description="Polar residues" evidence="14">
    <location>
        <begin position="295"/>
        <end position="306"/>
    </location>
</feature>
<dbReference type="Pfam" id="PF07934">
    <property type="entry name" value="OGG_N"/>
    <property type="match status" value="1"/>
</dbReference>
<feature type="region of interest" description="Disordered" evidence="14">
    <location>
        <begin position="276"/>
        <end position="321"/>
    </location>
</feature>
<dbReference type="InterPro" id="IPR011257">
    <property type="entry name" value="DNA_glycosylase"/>
</dbReference>
<evidence type="ECO:0000256" key="12">
    <source>
        <dbReference type="ARBA" id="ARBA00044632"/>
    </source>
</evidence>
<evidence type="ECO:0000259" key="15">
    <source>
        <dbReference type="SMART" id="SM00478"/>
    </source>
</evidence>
<dbReference type="AlphaFoldDB" id="A0A9W8ASB5"/>
<evidence type="ECO:0000256" key="3">
    <source>
        <dbReference type="ARBA" id="ARBA00012720"/>
    </source>
</evidence>
<comment type="caution">
    <text evidence="16">The sequence shown here is derived from an EMBL/GenBank/DDBJ whole genome shotgun (WGS) entry which is preliminary data.</text>
</comment>
<evidence type="ECO:0000256" key="8">
    <source>
        <dbReference type="ARBA" id="ARBA00023242"/>
    </source>
</evidence>
<dbReference type="FunFam" id="1.10.340.30:FF:000006">
    <property type="entry name" value="N-glycosylase/DNA lyase isoform X2"/>
    <property type="match status" value="1"/>
</dbReference>
<protein>
    <recommendedName>
        <fullName evidence="13">N-glycosylase/DNA lyase</fullName>
        <ecNumber evidence="3">4.2.99.18</ecNumber>
    </recommendedName>
</protein>
<keyword evidence="4" id="KW-0227">DNA damage</keyword>
<dbReference type="InterPro" id="IPR003265">
    <property type="entry name" value="HhH-GPD_domain"/>
</dbReference>
<evidence type="ECO:0000313" key="17">
    <source>
        <dbReference type="Proteomes" id="UP001150925"/>
    </source>
</evidence>
<feature type="domain" description="HhH-GPD" evidence="15">
    <location>
        <begin position="88"/>
        <end position="271"/>
    </location>
</feature>
<keyword evidence="17" id="KW-1185">Reference proteome</keyword>
<comment type="catalytic activity">
    <reaction evidence="12">
        <text>2'-deoxyribonucleotide-(2'-deoxyribose 5'-phosphate)-2'-deoxyribonucleotide-DNA = a 3'-end 2'-deoxyribonucleotide-(2,3-dehydro-2,3-deoxyribose 5'-phosphate)-DNA + a 5'-end 5'-phospho-2'-deoxyribonucleoside-DNA + H(+)</text>
        <dbReference type="Rhea" id="RHEA:66592"/>
        <dbReference type="Rhea" id="RHEA-COMP:13180"/>
        <dbReference type="Rhea" id="RHEA-COMP:16897"/>
        <dbReference type="Rhea" id="RHEA-COMP:17067"/>
        <dbReference type="ChEBI" id="CHEBI:15378"/>
        <dbReference type="ChEBI" id="CHEBI:136412"/>
        <dbReference type="ChEBI" id="CHEBI:157695"/>
        <dbReference type="ChEBI" id="CHEBI:167181"/>
        <dbReference type="EC" id="4.2.99.18"/>
    </reaction>
</comment>
<evidence type="ECO:0000256" key="13">
    <source>
        <dbReference type="ARBA" id="ARBA00073127"/>
    </source>
</evidence>
<comment type="similarity">
    <text evidence="2">Belongs to the type-1 OGG1 family.</text>
</comment>
<evidence type="ECO:0000256" key="10">
    <source>
        <dbReference type="ARBA" id="ARBA00023295"/>
    </source>
</evidence>
<organism evidence="16 17">
    <name type="scientific">Dispira parvispora</name>
    <dbReference type="NCBI Taxonomy" id="1520584"/>
    <lineage>
        <taxon>Eukaryota</taxon>
        <taxon>Fungi</taxon>
        <taxon>Fungi incertae sedis</taxon>
        <taxon>Zoopagomycota</taxon>
        <taxon>Kickxellomycotina</taxon>
        <taxon>Dimargaritomycetes</taxon>
        <taxon>Dimargaritales</taxon>
        <taxon>Dimargaritaceae</taxon>
        <taxon>Dispira</taxon>
    </lineage>
</organism>
<dbReference type="Gene3D" id="1.10.340.30">
    <property type="entry name" value="Hypothetical protein, domain 2"/>
    <property type="match status" value="1"/>
</dbReference>
<keyword evidence="5" id="KW-0378">Hydrolase</keyword>
<dbReference type="SUPFAM" id="SSF48150">
    <property type="entry name" value="DNA-glycosylase"/>
    <property type="match status" value="1"/>
</dbReference>
<dbReference type="Pfam" id="PF00730">
    <property type="entry name" value="HhH-GPD"/>
    <property type="match status" value="1"/>
</dbReference>
<dbReference type="InterPro" id="IPR052054">
    <property type="entry name" value="Oxidative_DNA_repair_enzyme"/>
</dbReference>
<evidence type="ECO:0000256" key="5">
    <source>
        <dbReference type="ARBA" id="ARBA00022801"/>
    </source>
</evidence>
<proteinExistence type="inferred from homology"/>
<dbReference type="GO" id="GO:0140078">
    <property type="term" value="F:class I DNA-(apurinic or apyrimidinic site) endonuclease activity"/>
    <property type="evidence" value="ECO:0007669"/>
    <property type="project" value="UniProtKB-EC"/>
</dbReference>
<reference evidence="16" key="1">
    <citation type="submission" date="2022-07" db="EMBL/GenBank/DDBJ databases">
        <title>Phylogenomic reconstructions and comparative analyses of Kickxellomycotina fungi.</title>
        <authorList>
            <person name="Reynolds N.K."/>
            <person name="Stajich J.E."/>
            <person name="Barry K."/>
            <person name="Grigoriev I.V."/>
            <person name="Crous P."/>
            <person name="Smith M.E."/>
        </authorList>
    </citation>
    <scope>NUCLEOTIDE SEQUENCE</scope>
    <source>
        <strain evidence="16">RSA 1196</strain>
    </source>
</reference>
<comment type="function">
    <text evidence="11">DNA repair enzyme that incises DNA at 8-oxoG residues. Excises 7,8-dihydro-8-oxoguanine and 2,6-diamino-4-hydroxy-5-N-methylformamidopyrimidine (FAPY) from damaged DNA. Has a beta-lyase activity that nicks DNA 3' to the lesion.</text>
</comment>
<keyword evidence="7 16" id="KW-0456">Lyase</keyword>
<dbReference type="Gene3D" id="1.10.1670.10">
    <property type="entry name" value="Helix-hairpin-Helix base-excision DNA repair enzymes (C-terminal)"/>
    <property type="match status" value="1"/>
</dbReference>
<accession>A0A9W8ASB5</accession>
<dbReference type="OrthoDB" id="238681at2759"/>
<dbReference type="SUPFAM" id="SSF55945">
    <property type="entry name" value="TATA-box binding protein-like"/>
    <property type="match status" value="1"/>
</dbReference>
<dbReference type="FunFam" id="1.10.1670.10:FF:000005">
    <property type="entry name" value="N-glycosylase/DNA lyase OGG1"/>
    <property type="match status" value="1"/>
</dbReference>
<keyword evidence="8" id="KW-0539">Nucleus</keyword>
<dbReference type="GO" id="GO:0034039">
    <property type="term" value="F:8-oxo-7,8-dihydroguanine DNA N-glycosylase activity"/>
    <property type="evidence" value="ECO:0007669"/>
    <property type="project" value="TreeGrafter"/>
</dbReference>
<dbReference type="InterPro" id="IPR012904">
    <property type="entry name" value="OGG_N"/>
</dbReference>
<sequence length="321" mass="35976">KELVTLKETPNTVLFRIHPKQGSPTITATHLDTTRRLLWDYFQLDVKLGNLYQQWSQADANFRTKGLQFPGLRVLRQPPVENVLSFICSSNNHIPRITQMVETMCETYGEPVAEYQGRVFYSFPTLANLNARSNLETELRELGFGYRAKYIQATVRYLCVTHGDAAEAWLLSMRQLSYSQARHALLKLTGVGPKVADCICLMSLDKSEAVPVDTHVWQIAVRDYAFSSTTTTTSRATSLSIKTYAAVAEFFRKLFGAYSGWAHSVLFIADLPVTQSSPRGKPARSGKSVKDDKLNSVTTQASQSELPTRPLKRKASLSEKS</sequence>
<dbReference type="GO" id="GO:0005634">
    <property type="term" value="C:nucleus"/>
    <property type="evidence" value="ECO:0007669"/>
    <property type="project" value="UniProtKB-SubCell"/>
</dbReference>
<keyword evidence="6" id="KW-0234">DNA repair</keyword>
<dbReference type="PANTHER" id="PTHR10242:SF2">
    <property type="entry name" value="N-GLYCOSYLASE_DNA LYASE"/>
    <property type="match status" value="1"/>
</dbReference>
<dbReference type="GO" id="GO:0003684">
    <property type="term" value="F:damaged DNA binding"/>
    <property type="evidence" value="ECO:0007669"/>
    <property type="project" value="InterPro"/>
</dbReference>
<keyword evidence="10" id="KW-0326">Glycosidase</keyword>
<evidence type="ECO:0000256" key="6">
    <source>
        <dbReference type="ARBA" id="ARBA00023204"/>
    </source>
</evidence>
<dbReference type="EMBL" id="JANBPY010001681">
    <property type="protein sequence ID" value="KAJ1959109.1"/>
    <property type="molecule type" value="Genomic_DNA"/>
</dbReference>
<comment type="subcellular location">
    <subcellularLocation>
        <location evidence="1">Nucleus</location>
    </subcellularLocation>
</comment>
<evidence type="ECO:0000256" key="11">
    <source>
        <dbReference type="ARBA" id="ARBA00025652"/>
    </source>
</evidence>